<keyword evidence="3" id="KW-0479">Metal-binding</keyword>
<evidence type="ECO:0000256" key="5">
    <source>
        <dbReference type="ARBA" id="ARBA00023277"/>
    </source>
</evidence>
<evidence type="ECO:0000313" key="9">
    <source>
        <dbReference type="EMBL" id="MBP1921178.1"/>
    </source>
</evidence>
<dbReference type="RefSeq" id="WP_209482558.1">
    <property type="nucleotide sequence ID" value="NZ_JAGGKQ010000001.1"/>
</dbReference>
<dbReference type="Gene3D" id="3.20.20.80">
    <property type="entry name" value="Glycosidases"/>
    <property type="match status" value="1"/>
</dbReference>
<sequence length="528" mass="57090">MSLDADGTDESDGSAAPSEAANAGADAAVKSSDPGTDAAGVKRRRFLHGAAATATTGVGLGVAGCLGGEEPSGDAGDLPEPAASVTRESDGEGVIYQYFHTPWREVEADLDLLADAAVDAVWLPQPARGKLEFQHLATADQEGFYEPEHPEFGHLEPHPPLGYQPVDLREFDGALGTERELRSLVETAHDRGIEVIVDTVLNHMANPDPAPADLWGDADDPTATTRLDWPQFETEEHFTHVPADDYRGEIENDQYDESLLALPNLDVRHPEVQAAHADYLTAITDMGVDGVRFDAAAHVWPWYFEEEIIPLCADLGLWRVGEVWEESHTDRLLEYVDTGMDVFDFPLYADVVDAFEQTDLSLVAEGNGVVHKNPDAAVTFVQNHDAAGPGVGPGSPEGEPMRLATALILSYPGTPHLFHTAVGEDLEDDRVRDLIRVKNALARGELVHRHVGREVYLYEREGNLLAGINVGDDLHTYTVEAGWEPGTALVDYAGEGEPIEVDDTGEVAVSVPGGDYVMYAPEQSVTHD</sequence>
<comment type="similarity">
    <text evidence="2">Belongs to the glycosyl hydrolase 13 family.</text>
</comment>
<dbReference type="SUPFAM" id="SSF51445">
    <property type="entry name" value="(Trans)glycosidases"/>
    <property type="match status" value="1"/>
</dbReference>
<evidence type="ECO:0000313" key="10">
    <source>
        <dbReference type="Proteomes" id="UP000823588"/>
    </source>
</evidence>
<evidence type="ECO:0000259" key="8">
    <source>
        <dbReference type="SMART" id="SM00642"/>
    </source>
</evidence>
<evidence type="ECO:0000256" key="2">
    <source>
        <dbReference type="ARBA" id="ARBA00008061"/>
    </source>
</evidence>
<feature type="region of interest" description="Disordered" evidence="7">
    <location>
        <begin position="70"/>
        <end position="89"/>
    </location>
</feature>
<keyword evidence="5" id="KW-0119">Carbohydrate metabolism</keyword>
<dbReference type="EC" id="3.2.1.1" evidence="9"/>
<comment type="caution">
    <text evidence="9">The sequence shown here is derived from an EMBL/GenBank/DDBJ whole genome shotgun (WGS) entry which is preliminary data.</text>
</comment>
<dbReference type="GO" id="GO:0004556">
    <property type="term" value="F:alpha-amylase activity"/>
    <property type="evidence" value="ECO:0007669"/>
    <property type="project" value="UniProtKB-EC"/>
</dbReference>
<comment type="cofactor">
    <cofactor evidence="1">
        <name>Ca(2+)</name>
        <dbReference type="ChEBI" id="CHEBI:29108"/>
    </cofactor>
</comment>
<evidence type="ECO:0000256" key="3">
    <source>
        <dbReference type="ARBA" id="ARBA00022723"/>
    </source>
</evidence>
<dbReference type="OrthoDB" id="18347at2157"/>
<evidence type="ECO:0000256" key="7">
    <source>
        <dbReference type="SAM" id="MobiDB-lite"/>
    </source>
</evidence>
<dbReference type="PANTHER" id="PTHR43447">
    <property type="entry name" value="ALPHA-AMYLASE"/>
    <property type="match status" value="1"/>
</dbReference>
<evidence type="ECO:0000256" key="6">
    <source>
        <dbReference type="ARBA" id="ARBA00023295"/>
    </source>
</evidence>
<dbReference type="InterPro" id="IPR006046">
    <property type="entry name" value="Alpha_amylase"/>
</dbReference>
<reference evidence="9" key="1">
    <citation type="submission" date="2021-03" db="EMBL/GenBank/DDBJ databases">
        <title>Genomic Encyclopedia of Type Strains, Phase IV (KMG-IV): sequencing the most valuable type-strain genomes for metagenomic binning, comparative biology and taxonomic classification.</title>
        <authorList>
            <person name="Goeker M."/>
        </authorList>
    </citation>
    <scope>NUCLEOTIDE SEQUENCE</scope>
    <source>
        <strain evidence="9">DSM 23564</strain>
    </source>
</reference>
<dbReference type="Proteomes" id="UP000823588">
    <property type="component" value="Unassembled WGS sequence"/>
</dbReference>
<protein>
    <submittedName>
        <fullName evidence="9">Alpha-amylase</fullName>
        <ecNumber evidence="9">3.2.1.1</ecNumber>
    </submittedName>
</protein>
<dbReference type="InterPro" id="IPR013780">
    <property type="entry name" value="Glyco_hydro_b"/>
</dbReference>
<gene>
    <name evidence="9" type="ORF">J2751_000161</name>
</gene>
<name>A0A8T4G9T4_9EURY</name>
<dbReference type="InterPro" id="IPR006047">
    <property type="entry name" value="GH13_cat_dom"/>
</dbReference>
<organism evidence="9 10">
    <name type="scientific">Halorubrum alkaliphilum</name>
    <dbReference type="NCBI Taxonomy" id="261290"/>
    <lineage>
        <taxon>Archaea</taxon>
        <taxon>Methanobacteriati</taxon>
        <taxon>Methanobacteriota</taxon>
        <taxon>Stenosarchaea group</taxon>
        <taxon>Halobacteria</taxon>
        <taxon>Halobacteriales</taxon>
        <taxon>Haloferacaceae</taxon>
        <taxon>Halorubrum</taxon>
    </lineage>
</organism>
<dbReference type="GO" id="GO:0005975">
    <property type="term" value="P:carbohydrate metabolic process"/>
    <property type="evidence" value="ECO:0007669"/>
    <property type="project" value="InterPro"/>
</dbReference>
<evidence type="ECO:0000256" key="1">
    <source>
        <dbReference type="ARBA" id="ARBA00001913"/>
    </source>
</evidence>
<accession>A0A8T4G9T4</accession>
<feature type="compositionally biased region" description="Acidic residues" evidence="7">
    <location>
        <begin position="1"/>
        <end position="12"/>
    </location>
</feature>
<dbReference type="InterPro" id="IPR017853">
    <property type="entry name" value="GH"/>
</dbReference>
<dbReference type="AlphaFoldDB" id="A0A8T4G9T4"/>
<proteinExistence type="inferred from homology"/>
<dbReference type="Gene3D" id="2.60.40.1180">
    <property type="entry name" value="Golgi alpha-mannosidase II"/>
    <property type="match status" value="1"/>
</dbReference>
<dbReference type="GO" id="GO:0005509">
    <property type="term" value="F:calcium ion binding"/>
    <property type="evidence" value="ECO:0007669"/>
    <property type="project" value="InterPro"/>
</dbReference>
<keyword evidence="10" id="KW-1185">Reference proteome</keyword>
<dbReference type="EMBL" id="JAGGKQ010000001">
    <property type="protein sequence ID" value="MBP1921178.1"/>
    <property type="molecule type" value="Genomic_DNA"/>
</dbReference>
<feature type="compositionally biased region" description="Low complexity" evidence="7">
    <location>
        <begin position="14"/>
        <end position="32"/>
    </location>
</feature>
<evidence type="ECO:0000256" key="4">
    <source>
        <dbReference type="ARBA" id="ARBA00022801"/>
    </source>
</evidence>
<keyword evidence="4 9" id="KW-0378">Hydrolase</keyword>
<dbReference type="PIRSF" id="PIRSF001021">
    <property type="entry name" value="Alph-amls_thrmst"/>
    <property type="match status" value="1"/>
</dbReference>
<feature type="region of interest" description="Disordered" evidence="7">
    <location>
        <begin position="1"/>
        <end position="41"/>
    </location>
</feature>
<dbReference type="PRINTS" id="PR00110">
    <property type="entry name" value="ALPHAAMYLASE"/>
</dbReference>
<feature type="domain" description="Glycosyl hydrolase family 13 catalytic" evidence="8">
    <location>
        <begin position="93"/>
        <end position="436"/>
    </location>
</feature>
<keyword evidence="6 9" id="KW-0326">Glycosidase</keyword>
<dbReference type="SMART" id="SM00642">
    <property type="entry name" value="Aamy"/>
    <property type="match status" value="1"/>
</dbReference>
<dbReference type="Pfam" id="PF00128">
    <property type="entry name" value="Alpha-amylase"/>
    <property type="match status" value="1"/>
</dbReference>
<dbReference type="InterPro" id="IPR013776">
    <property type="entry name" value="A-amylase_thermo"/>
</dbReference>